<keyword evidence="1" id="KW-0472">Membrane</keyword>
<dbReference type="Gene3D" id="3.50.50.60">
    <property type="entry name" value="FAD/NAD(P)-binding domain"/>
    <property type="match status" value="1"/>
</dbReference>
<dbReference type="Pfam" id="PF01593">
    <property type="entry name" value="Amino_oxidase"/>
    <property type="match status" value="1"/>
</dbReference>
<proteinExistence type="predicted"/>
<dbReference type="GO" id="GO:0009063">
    <property type="term" value="P:amino acid catabolic process"/>
    <property type="evidence" value="ECO:0007669"/>
    <property type="project" value="TreeGrafter"/>
</dbReference>
<dbReference type="Gene3D" id="3.90.660.10">
    <property type="match status" value="1"/>
</dbReference>
<dbReference type="InterPro" id="IPR036188">
    <property type="entry name" value="FAD/NAD-bd_sf"/>
</dbReference>
<comment type="caution">
    <text evidence="3">The sequence shown here is derived from an EMBL/GenBank/DDBJ whole genome shotgun (WGS) entry which is preliminary data.</text>
</comment>
<dbReference type="InterPro" id="IPR050281">
    <property type="entry name" value="Flavin_monoamine_oxidase"/>
</dbReference>
<dbReference type="Gene3D" id="1.10.10.1620">
    <property type="match status" value="1"/>
</dbReference>
<dbReference type="EMBL" id="JAPEUY010000001">
    <property type="protein sequence ID" value="KAJ4377537.1"/>
    <property type="molecule type" value="Genomic_DNA"/>
</dbReference>
<keyword evidence="1" id="KW-1133">Transmembrane helix</keyword>
<dbReference type="AlphaFoldDB" id="A0A9W8YJQ9"/>
<dbReference type="OrthoDB" id="7777654at2759"/>
<dbReference type="Proteomes" id="UP001140560">
    <property type="component" value="Unassembled WGS sequence"/>
</dbReference>
<keyword evidence="1" id="KW-0812">Transmembrane</keyword>
<sequence>MRWPLHRHLPHDLRLFSMVARGDNAPFKADYVSSLIDIVLEQEIEKIYRMKALQKQEPTAGPSRDVVDTLIEALNETQIKDKKERFPIEKFGRRDELSKLKIGIVGGGVAGLYTAYILAFLGIDYEILEANPERMGGRVYTHHFTPKEENPHDYYDIGAMRFPDSPIMARTFDLFKRLDMGEPGQCPKENNVLIPYYMIGKNCPTRYNDITANLGQHESERLMCGDDKEPQKYSTPINQTTDDDPFKVSTANGGTVPVSRVSREVTTEILDDAYDRFRQKIKAAQILTEKAKLAKPEEEKAKEMAAKEARQYAYEYLMRHDKYSLRDYLQNVEGYDPETVHWLETTESASGWFDMAFTENVFESLAFSYSDASNQDKDKEEKPTEWYCINGGTSITVDRLVKTLDNGKIFSGKVVNKMVLQAELQAGEAPLHSVAVTMRDYTSKVEETRVYSAVINTTTLGALQKIDLTGMELPYGMKSAIRILRYDTSTKVGIKFKEMWWKKPGFDITLGGVAKTDLPIRVCVYPSYNIHDSGPGVLLASYTWGQDSERIAAHVSENGKDKGLRELMIYNLARLHTIKKGDETKQQYEARFEENKQTIADNWLDHHAYDWSKDEFSSGAFALFSPGQFSTLIPHLLRPASDGRFVIVGEHASANHAWIVGALDSALRGLKQILTRFDLEDKLKAMIGEFGDVDELKQEQVAKQVIISMLTEEQMAELRLGRPVQAVGLVRQT</sequence>
<feature type="transmembrane region" description="Helical" evidence="1">
    <location>
        <begin position="102"/>
        <end position="123"/>
    </location>
</feature>
<organism evidence="3 4">
    <name type="scientific">Neocucurbitaria cava</name>
    <dbReference type="NCBI Taxonomy" id="798079"/>
    <lineage>
        <taxon>Eukaryota</taxon>
        <taxon>Fungi</taxon>
        <taxon>Dikarya</taxon>
        <taxon>Ascomycota</taxon>
        <taxon>Pezizomycotina</taxon>
        <taxon>Dothideomycetes</taxon>
        <taxon>Pleosporomycetidae</taxon>
        <taxon>Pleosporales</taxon>
        <taxon>Pleosporineae</taxon>
        <taxon>Cucurbitariaceae</taxon>
        <taxon>Neocucurbitaria</taxon>
    </lineage>
</organism>
<name>A0A9W8YJQ9_9PLEO</name>
<evidence type="ECO:0000313" key="3">
    <source>
        <dbReference type="EMBL" id="KAJ4377537.1"/>
    </source>
</evidence>
<evidence type="ECO:0000259" key="2">
    <source>
        <dbReference type="Pfam" id="PF01593"/>
    </source>
</evidence>
<dbReference type="Gene3D" id="1.10.405.10">
    <property type="entry name" value="Guanine Nucleotide Dissociation Inhibitor, domain 1"/>
    <property type="match status" value="1"/>
</dbReference>
<evidence type="ECO:0000313" key="4">
    <source>
        <dbReference type="Proteomes" id="UP001140560"/>
    </source>
</evidence>
<feature type="domain" description="Amine oxidase" evidence="2">
    <location>
        <begin position="109"/>
        <end position="668"/>
    </location>
</feature>
<dbReference type="GO" id="GO:0001716">
    <property type="term" value="F:L-amino-acid oxidase activity"/>
    <property type="evidence" value="ECO:0007669"/>
    <property type="project" value="TreeGrafter"/>
</dbReference>
<dbReference type="PANTHER" id="PTHR10742">
    <property type="entry name" value="FLAVIN MONOAMINE OXIDASE"/>
    <property type="match status" value="1"/>
</dbReference>
<dbReference type="SUPFAM" id="SSF51905">
    <property type="entry name" value="FAD/NAD(P)-binding domain"/>
    <property type="match status" value="1"/>
</dbReference>
<evidence type="ECO:0000256" key="1">
    <source>
        <dbReference type="SAM" id="Phobius"/>
    </source>
</evidence>
<reference evidence="3" key="1">
    <citation type="submission" date="2022-10" db="EMBL/GenBank/DDBJ databases">
        <title>Tapping the CABI collections for fungal endophytes: first genome assemblies for Collariella, Neodidymelliopsis, Ascochyta clinopodiicola, Didymella pomorum, Didymosphaeria variabile, Neocosmospora piperis and Neocucurbitaria cava.</title>
        <authorList>
            <person name="Hill R."/>
        </authorList>
    </citation>
    <scope>NUCLEOTIDE SEQUENCE</scope>
    <source>
        <strain evidence="3">IMI 356814</strain>
    </source>
</reference>
<dbReference type="SUPFAM" id="SSF54373">
    <property type="entry name" value="FAD-linked reductases, C-terminal domain"/>
    <property type="match status" value="1"/>
</dbReference>
<dbReference type="PANTHER" id="PTHR10742:SF342">
    <property type="entry name" value="AMINE OXIDASE"/>
    <property type="match status" value="1"/>
</dbReference>
<protein>
    <recommendedName>
        <fullName evidence="2">Amine oxidase domain-containing protein</fullName>
    </recommendedName>
</protein>
<keyword evidence="4" id="KW-1185">Reference proteome</keyword>
<accession>A0A9W8YJQ9</accession>
<dbReference type="InterPro" id="IPR002937">
    <property type="entry name" value="Amino_oxidase"/>
</dbReference>
<gene>
    <name evidence="3" type="ORF">N0V83_000362</name>
</gene>